<dbReference type="Pfam" id="PF00015">
    <property type="entry name" value="MCPsignal"/>
    <property type="match status" value="1"/>
</dbReference>
<organism evidence="8 9">
    <name type="scientific">Hydrogenophaga palleronii</name>
    <dbReference type="NCBI Taxonomy" id="65655"/>
    <lineage>
        <taxon>Bacteria</taxon>
        <taxon>Pseudomonadati</taxon>
        <taxon>Pseudomonadota</taxon>
        <taxon>Betaproteobacteria</taxon>
        <taxon>Burkholderiales</taxon>
        <taxon>Comamonadaceae</taxon>
        <taxon>Hydrogenophaga</taxon>
    </lineage>
</organism>
<keyword evidence="3" id="KW-0807">Transducer</keyword>
<keyword evidence="5" id="KW-0472">Membrane</keyword>
<keyword evidence="5" id="KW-1133">Transmembrane helix</keyword>
<keyword evidence="5" id="KW-0812">Transmembrane</keyword>
<evidence type="ECO:0000259" key="7">
    <source>
        <dbReference type="PROSITE" id="PS50885"/>
    </source>
</evidence>
<evidence type="ECO:0000256" key="5">
    <source>
        <dbReference type="SAM" id="Phobius"/>
    </source>
</evidence>
<dbReference type="EMBL" id="JAVDWU010000010">
    <property type="protein sequence ID" value="MDR7152304.1"/>
    <property type="molecule type" value="Genomic_DNA"/>
</dbReference>
<name>A0ABU1WT92_9BURK</name>
<comment type="similarity">
    <text evidence="2">Belongs to the methyl-accepting chemotaxis (MCP) protein family.</text>
</comment>
<protein>
    <submittedName>
        <fullName evidence="8">Methyl-accepting chemotaxis protein</fullName>
    </submittedName>
</protein>
<evidence type="ECO:0000313" key="9">
    <source>
        <dbReference type="Proteomes" id="UP001265700"/>
    </source>
</evidence>
<dbReference type="InterPro" id="IPR004090">
    <property type="entry name" value="Chemotax_Me-accpt_rcpt"/>
</dbReference>
<reference evidence="8 9" key="1">
    <citation type="submission" date="2023-07" db="EMBL/GenBank/DDBJ databases">
        <title>Sorghum-associated microbial communities from plants grown in Nebraska, USA.</title>
        <authorList>
            <person name="Schachtman D."/>
        </authorList>
    </citation>
    <scope>NUCLEOTIDE SEQUENCE [LARGE SCALE GENOMIC DNA]</scope>
    <source>
        <strain evidence="8 9">4249</strain>
    </source>
</reference>
<dbReference type="PANTHER" id="PTHR43531:SF14">
    <property type="entry name" value="METHYL-ACCEPTING CHEMOTAXIS PROTEIN I-RELATED"/>
    <property type="match status" value="1"/>
</dbReference>
<dbReference type="PROSITE" id="PS50885">
    <property type="entry name" value="HAMP"/>
    <property type="match status" value="1"/>
</dbReference>
<evidence type="ECO:0000256" key="4">
    <source>
        <dbReference type="SAM" id="MobiDB-lite"/>
    </source>
</evidence>
<feature type="transmembrane region" description="Helical" evidence="5">
    <location>
        <begin position="102"/>
        <end position="122"/>
    </location>
</feature>
<dbReference type="InterPro" id="IPR004089">
    <property type="entry name" value="MCPsignal_dom"/>
</dbReference>
<dbReference type="PANTHER" id="PTHR43531">
    <property type="entry name" value="PROTEIN ICFG"/>
    <property type="match status" value="1"/>
</dbReference>
<sequence length="429" mass="45323">MYRKHMDEALAAYEKRLFTPEAKAHFTTLPPLLSEFWKVGGANIALIQEGKKEEAFAYLVDVTIPARNRLLDAFSSGLDIQTKGLSSDISQIRKDATSTSNLIAGLAGTLLVAMMGFSAYVASVLRRRVTATQAVAERVRDGDLTTAVVDDARDEFTPLLATMKDMQTSLTRVVTQVRQGADNVASASAEIAQGNSDLSSRTEQQASALEQTSASMEQMGSTASQNADNARQANQLAASASSVAVQGGEVVSRVVQTMKDINDSSKKISDIIGVIDGIAFQTNILALNAAVEAARAGEQGRGFAVVAGEVRNLAQRSAEAAKEIKGLIGASVERVEQGTRLVDQAGTTMQEIVTSIQRVTDIVGEISSASTEQSAGVGQVSEAVSQMDQTTQQNAALVEESAAAASSLQQQAQQLVQAVSVFRLGAQLH</sequence>
<accession>A0ABU1WT92</accession>
<gene>
    <name evidence="8" type="ORF">J2W49_004280</name>
</gene>
<evidence type="ECO:0000259" key="6">
    <source>
        <dbReference type="PROSITE" id="PS50111"/>
    </source>
</evidence>
<evidence type="ECO:0000256" key="2">
    <source>
        <dbReference type="ARBA" id="ARBA00029447"/>
    </source>
</evidence>
<evidence type="ECO:0000313" key="8">
    <source>
        <dbReference type="EMBL" id="MDR7152304.1"/>
    </source>
</evidence>
<dbReference type="InterPro" id="IPR051310">
    <property type="entry name" value="MCP_chemotaxis"/>
</dbReference>
<keyword evidence="1" id="KW-0488">Methylation</keyword>
<evidence type="ECO:0000256" key="1">
    <source>
        <dbReference type="ARBA" id="ARBA00022481"/>
    </source>
</evidence>
<feature type="domain" description="Methyl-accepting transducer" evidence="6">
    <location>
        <begin position="180"/>
        <end position="409"/>
    </location>
</feature>
<dbReference type="CDD" id="cd11386">
    <property type="entry name" value="MCP_signal"/>
    <property type="match status" value="1"/>
</dbReference>
<dbReference type="Pfam" id="PF00672">
    <property type="entry name" value="HAMP"/>
    <property type="match status" value="1"/>
</dbReference>
<dbReference type="Proteomes" id="UP001265700">
    <property type="component" value="Unassembled WGS sequence"/>
</dbReference>
<dbReference type="PROSITE" id="PS50111">
    <property type="entry name" value="CHEMOTAXIS_TRANSDUC_2"/>
    <property type="match status" value="1"/>
</dbReference>
<dbReference type="Gene3D" id="1.10.287.950">
    <property type="entry name" value="Methyl-accepting chemotaxis protein"/>
    <property type="match status" value="1"/>
</dbReference>
<feature type="compositionally biased region" description="Polar residues" evidence="4">
    <location>
        <begin position="193"/>
        <end position="234"/>
    </location>
</feature>
<feature type="domain" description="HAMP" evidence="7">
    <location>
        <begin position="123"/>
        <end position="175"/>
    </location>
</feature>
<keyword evidence="9" id="KW-1185">Reference proteome</keyword>
<dbReference type="PRINTS" id="PR00260">
    <property type="entry name" value="CHEMTRNSDUCR"/>
</dbReference>
<dbReference type="InterPro" id="IPR003660">
    <property type="entry name" value="HAMP_dom"/>
</dbReference>
<dbReference type="SMART" id="SM00283">
    <property type="entry name" value="MA"/>
    <property type="match status" value="1"/>
</dbReference>
<evidence type="ECO:0000256" key="3">
    <source>
        <dbReference type="PROSITE-ProRule" id="PRU00284"/>
    </source>
</evidence>
<proteinExistence type="inferred from homology"/>
<dbReference type="SUPFAM" id="SSF58104">
    <property type="entry name" value="Methyl-accepting chemotaxis protein (MCP) signaling domain"/>
    <property type="match status" value="1"/>
</dbReference>
<comment type="caution">
    <text evidence="8">The sequence shown here is derived from an EMBL/GenBank/DDBJ whole genome shotgun (WGS) entry which is preliminary data.</text>
</comment>
<feature type="region of interest" description="Disordered" evidence="4">
    <location>
        <begin position="192"/>
        <end position="234"/>
    </location>
</feature>